<dbReference type="EMBL" id="FBWG01000033">
    <property type="protein sequence ID" value="CUX51581.1"/>
    <property type="molecule type" value="Genomic_DNA"/>
</dbReference>
<name>A0A1S7REW2_9HYPH</name>
<protein>
    <submittedName>
        <fullName evidence="1">Uncharacterized protein</fullName>
    </submittedName>
</protein>
<gene>
    <name evidence="1" type="ORF">AGR7C_Lc150059</name>
</gene>
<dbReference type="Proteomes" id="UP000191987">
    <property type="component" value="Unassembled WGS sequence"/>
</dbReference>
<accession>A0A1S7REW2</accession>
<evidence type="ECO:0000313" key="2">
    <source>
        <dbReference type="Proteomes" id="UP000191987"/>
    </source>
</evidence>
<sequence length="27" mass="3131">MQGKNVSHASSFKNYSFVTKNHFKTNK</sequence>
<reference evidence="1 2" key="1">
    <citation type="submission" date="2016-01" db="EMBL/GenBank/DDBJ databases">
        <authorList>
            <person name="Oliw E.H."/>
        </authorList>
    </citation>
    <scope>NUCLEOTIDE SEQUENCE [LARGE SCALE GENOMIC DNA]</scope>
    <source>
        <strain evidence="1 2">Zutra 3-1</strain>
    </source>
</reference>
<proteinExistence type="predicted"/>
<dbReference type="AlphaFoldDB" id="A0A1S7REW2"/>
<evidence type="ECO:0000313" key="1">
    <source>
        <dbReference type="EMBL" id="CUX51581.1"/>
    </source>
</evidence>
<organism evidence="1 2">
    <name type="scientific">Agrobacterium deltaense Zutra 3/1</name>
    <dbReference type="NCBI Taxonomy" id="1183427"/>
    <lineage>
        <taxon>Bacteria</taxon>
        <taxon>Pseudomonadati</taxon>
        <taxon>Pseudomonadota</taxon>
        <taxon>Alphaproteobacteria</taxon>
        <taxon>Hyphomicrobiales</taxon>
        <taxon>Rhizobiaceae</taxon>
        <taxon>Rhizobium/Agrobacterium group</taxon>
        <taxon>Agrobacterium</taxon>
    </lineage>
</organism>